<dbReference type="InterPro" id="IPR036909">
    <property type="entry name" value="Cyt_c-like_dom_sf"/>
</dbReference>
<dbReference type="InterPro" id="IPR009056">
    <property type="entry name" value="Cyt_c-like_dom"/>
</dbReference>
<dbReference type="SUPFAM" id="SSF46626">
    <property type="entry name" value="Cytochrome c"/>
    <property type="match status" value="1"/>
</dbReference>
<keyword evidence="3 4" id="KW-0408">Iron</keyword>
<dbReference type="PANTHER" id="PTHR40394:SF2">
    <property type="entry name" value="QUINOL:CYTOCHROME C OXIDOREDUCTASE MEMBRANE PROTEIN"/>
    <property type="match status" value="1"/>
</dbReference>
<proteinExistence type="predicted"/>
<evidence type="ECO:0000256" key="5">
    <source>
        <dbReference type="SAM" id="SignalP"/>
    </source>
</evidence>
<dbReference type="Proteomes" id="UP000184532">
    <property type="component" value="Unassembled WGS sequence"/>
</dbReference>
<dbReference type="PROSITE" id="PS51257">
    <property type="entry name" value="PROKAR_LIPOPROTEIN"/>
    <property type="match status" value="1"/>
</dbReference>
<dbReference type="AlphaFoldDB" id="A0A1M5LPE6"/>
<gene>
    <name evidence="7" type="ORF">SAMN04488116_2000</name>
</gene>
<keyword evidence="1 4" id="KW-0349">Heme</keyword>
<reference evidence="8" key="1">
    <citation type="submission" date="2016-11" db="EMBL/GenBank/DDBJ databases">
        <authorList>
            <person name="Varghese N."/>
            <person name="Submissions S."/>
        </authorList>
    </citation>
    <scope>NUCLEOTIDE SEQUENCE [LARGE SCALE GENOMIC DNA]</scope>
    <source>
        <strain evidence="8">DSM 22638</strain>
    </source>
</reference>
<dbReference type="GO" id="GO:0020037">
    <property type="term" value="F:heme binding"/>
    <property type="evidence" value="ECO:0007669"/>
    <property type="project" value="InterPro"/>
</dbReference>
<dbReference type="GO" id="GO:0046872">
    <property type="term" value="F:metal ion binding"/>
    <property type="evidence" value="ECO:0007669"/>
    <property type="project" value="UniProtKB-KW"/>
</dbReference>
<accession>A0A1M5LPE6</accession>
<protein>
    <submittedName>
        <fullName evidence="7">Quinol:cytochrome c oxidoreductase monoheme cytochrome subunit</fullName>
    </submittedName>
</protein>
<keyword evidence="5" id="KW-0732">Signal</keyword>
<dbReference type="EMBL" id="FQWL01000003">
    <property type="protein sequence ID" value="SHG66509.1"/>
    <property type="molecule type" value="Genomic_DNA"/>
</dbReference>
<dbReference type="PANTHER" id="PTHR40394">
    <property type="entry name" value="LIPOPROTEIN-RELATED"/>
    <property type="match status" value="1"/>
</dbReference>
<evidence type="ECO:0000256" key="4">
    <source>
        <dbReference type="PROSITE-ProRule" id="PRU00433"/>
    </source>
</evidence>
<dbReference type="Gene3D" id="1.10.760.10">
    <property type="entry name" value="Cytochrome c-like domain"/>
    <property type="match status" value="1"/>
</dbReference>
<organism evidence="7 8">
    <name type="scientific">Flagellimonas flava</name>
    <dbReference type="NCBI Taxonomy" id="570519"/>
    <lineage>
        <taxon>Bacteria</taxon>
        <taxon>Pseudomonadati</taxon>
        <taxon>Bacteroidota</taxon>
        <taxon>Flavobacteriia</taxon>
        <taxon>Flavobacteriales</taxon>
        <taxon>Flavobacteriaceae</taxon>
        <taxon>Flagellimonas</taxon>
    </lineage>
</organism>
<dbReference type="GO" id="GO:0009055">
    <property type="term" value="F:electron transfer activity"/>
    <property type="evidence" value="ECO:0007669"/>
    <property type="project" value="InterPro"/>
</dbReference>
<dbReference type="PROSITE" id="PS51007">
    <property type="entry name" value="CYTC"/>
    <property type="match status" value="1"/>
</dbReference>
<evidence type="ECO:0000313" key="8">
    <source>
        <dbReference type="Proteomes" id="UP000184532"/>
    </source>
</evidence>
<dbReference type="STRING" id="570519.SAMN04488116_2000"/>
<evidence type="ECO:0000256" key="3">
    <source>
        <dbReference type="ARBA" id="ARBA00023004"/>
    </source>
</evidence>
<name>A0A1M5LPE6_9FLAO</name>
<feature type="signal peptide" evidence="5">
    <location>
        <begin position="1"/>
        <end position="22"/>
    </location>
</feature>
<keyword evidence="8" id="KW-1185">Reference proteome</keyword>
<dbReference type="OrthoDB" id="9796771at2"/>
<feature type="domain" description="Cytochrome c" evidence="6">
    <location>
        <begin position="98"/>
        <end position="184"/>
    </location>
</feature>
<dbReference type="Pfam" id="PF13442">
    <property type="entry name" value="Cytochrome_CBB3"/>
    <property type="match status" value="1"/>
</dbReference>
<dbReference type="RefSeq" id="WP_073179045.1">
    <property type="nucleotide sequence ID" value="NZ_FQWL01000003.1"/>
</dbReference>
<keyword evidence="2 4" id="KW-0479">Metal-binding</keyword>
<sequence length="189" mass="21198">MKRIGKISMVLALVLLMTSCFDKNSPNYQYMPNMYESVGYETYEGVDNGLFPQGTEALLPAENTVARGYLPYKFENTPEGKDLARLEPSPLDSLDMETNLAKGKELYDIYCAICHGPKGKGQGTLVKREKILGVPSYDDVARNITVGSTYHTIYYGLNSMGSYAAQLANEEEMWQVSEYVMKLKEDLTK</sequence>
<evidence type="ECO:0000259" key="6">
    <source>
        <dbReference type="PROSITE" id="PS51007"/>
    </source>
</evidence>
<feature type="chain" id="PRO_5012229063" evidence="5">
    <location>
        <begin position="23"/>
        <end position="189"/>
    </location>
</feature>
<evidence type="ECO:0000256" key="1">
    <source>
        <dbReference type="ARBA" id="ARBA00022617"/>
    </source>
</evidence>
<evidence type="ECO:0000256" key="2">
    <source>
        <dbReference type="ARBA" id="ARBA00022723"/>
    </source>
</evidence>
<evidence type="ECO:0000313" key="7">
    <source>
        <dbReference type="EMBL" id="SHG66509.1"/>
    </source>
</evidence>